<name>A0A975T7T5_9NOST</name>
<gene>
    <name evidence="1" type="ORF">B6N60_02185</name>
</gene>
<proteinExistence type="predicted"/>
<evidence type="ECO:0000313" key="1">
    <source>
        <dbReference type="EMBL" id="QXE23495.1"/>
    </source>
</evidence>
<accession>A0A975T7T5</accession>
<organism evidence="1 2">
    <name type="scientific">Richelia sinica FACHB-800</name>
    <dbReference type="NCBI Taxonomy" id="1357546"/>
    <lineage>
        <taxon>Bacteria</taxon>
        <taxon>Bacillati</taxon>
        <taxon>Cyanobacteriota</taxon>
        <taxon>Cyanophyceae</taxon>
        <taxon>Nostocales</taxon>
        <taxon>Nostocaceae</taxon>
        <taxon>Richelia</taxon>
    </lineage>
</organism>
<sequence length="50" mass="5818">MLKKVRWDDPPYLNERGQLGKTCDEELLINEGKFLIDSTNNYQCHFDAAS</sequence>
<dbReference type="KEGG" id="rsin:B6N60_02185"/>
<evidence type="ECO:0000313" key="2">
    <source>
        <dbReference type="Proteomes" id="UP000683511"/>
    </source>
</evidence>
<reference evidence="1" key="1">
    <citation type="submission" date="2017-04" db="EMBL/GenBank/DDBJ databases">
        <title>Genome deletions in a multicellular cyanobacterial endosymbiont for morphological adaptation in marine diatoms.</title>
        <authorList>
            <person name="Wang Y."/>
            <person name="Gao H."/>
            <person name="Li R."/>
            <person name="Xu X."/>
        </authorList>
    </citation>
    <scope>NUCLEOTIDE SEQUENCE</scope>
    <source>
        <strain evidence="1">FACHB 800</strain>
    </source>
</reference>
<keyword evidence="2" id="KW-1185">Reference proteome</keyword>
<dbReference type="EMBL" id="CP021056">
    <property type="protein sequence ID" value="QXE23495.1"/>
    <property type="molecule type" value="Genomic_DNA"/>
</dbReference>
<dbReference type="Proteomes" id="UP000683511">
    <property type="component" value="Chromosome"/>
</dbReference>
<dbReference type="AlphaFoldDB" id="A0A975T7T5"/>
<protein>
    <submittedName>
        <fullName evidence="1">Uncharacterized protein</fullName>
    </submittedName>
</protein>